<dbReference type="Gene3D" id="3.40.640.10">
    <property type="entry name" value="Type I PLP-dependent aspartate aminotransferase-like (Major domain)"/>
    <property type="match status" value="1"/>
</dbReference>
<keyword evidence="6" id="KW-1133">Transmembrane helix</keyword>
<dbReference type="InterPro" id="IPR050478">
    <property type="entry name" value="Ethylene_sulfur-biosynth"/>
</dbReference>
<dbReference type="Pfam" id="PF04864">
    <property type="entry name" value="Alliinase_C"/>
    <property type="match status" value="1"/>
</dbReference>
<dbReference type="EMBL" id="CM017325">
    <property type="protein sequence ID" value="KAE8056183.1"/>
    <property type="molecule type" value="Genomic_DNA"/>
</dbReference>
<dbReference type="Proteomes" id="UP000327013">
    <property type="component" value="Chromosome 5"/>
</dbReference>
<keyword evidence="5" id="KW-0663">Pyridoxal phosphate</keyword>
<dbReference type="InterPro" id="IPR006947">
    <property type="entry name" value="EGF_alliinase"/>
</dbReference>
<keyword evidence="10" id="KW-1185">Reference proteome</keyword>
<comment type="subunit">
    <text evidence="3">Homodimer.</text>
</comment>
<evidence type="ECO:0000256" key="1">
    <source>
        <dbReference type="ARBA" id="ARBA00001933"/>
    </source>
</evidence>
<dbReference type="InterPro" id="IPR015421">
    <property type="entry name" value="PyrdxlP-dep_Trfase_major"/>
</dbReference>
<keyword evidence="4" id="KW-0808">Transferase</keyword>
<evidence type="ECO:0000256" key="4">
    <source>
        <dbReference type="ARBA" id="ARBA00022576"/>
    </source>
</evidence>
<dbReference type="PROSITE" id="PS51257">
    <property type="entry name" value="PROKAR_LIPOPROTEIN"/>
    <property type="match status" value="1"/>
</dbReference>
<accession>A0A5N6R6Z1</accession>
<dbReference type="InterPro" id="IPR006948">
    <property type="entry name" value="Alliinase_C"/>
</dbReference>
<evidence type="ECO:0000313" key="10">
    <source>
        <dbReference type="Proteomes" id="UP000327013"/>
    </source>
</evidence>
<gene>
    <name evidence="9" type="ORF">FH972_012975</name>
</gene>
<dbReference type="GO" id="GO:0006520">
    <property type="term" value="P:amino acid metabolic process"/>
    <property type="evidence" value="ECO:0007669"/>
    <property type="project" value="TreeGrafter"/>
</dbReference>
<name>A0A5N6R6Z1_9ROSI</name>
<protein>
    <recommendedName>
        <fullName evidence="11">Alliinase C-terminal domain-containing protein</fullName>
    </recommendedName>
</protein>
<reference evidence="9 10" key="1">
    <citation type="submission" date="2019-06" db="EMBL/GenBank/DDBJ databases">
        <title>A chromosomal-level reference genome of Carpinus fangiana (Coryloideae, Betulaceae).</title>
        <authorList>
            <person name="Yang X."/>
            <person name="Wang Z."/>
            <person name="Zhang L."/>
            <person name="Hao G."/>
            <person name="Liu J."/>
            <person name="Yang Y."/>
        </authorList>
    </citation>
    <scope>NUCLEOTIDE SEQUENCE [LARGE SCALE GENOMIC DNA]</scope>
    <source>
        <strain evidence="9">Cfa_2016G</strain>
        <tissue evidence="9">Leaf</tissue>
    </source>
</reference>
<dbReference type="PANTHER" id="PTHR43795">
    <property type="entry name" value="BIFUNCTIONAL ASPARTATE AMINOTRANSFERASE AND GLUTAMATE/ASPARTATE-PREPHENATE AMINOTRANSFERASE-RELATED"/>
    <property type="match status" value="1"/>
</dbReference>
<evidence type="ECO:0000256" key="6">
    <source>
        <dbReference type="SAM" id="Phobius"/>
    </source>
</evidence>
<keyword evidence="6" id="KW-0472">Membrane</keyword>
<dbReference type="InterPro" id="IPR015424">
    <property type="entry name" value="PyrdxlP-dep_Trfase"/>
</dbReference>
<evidence type="ECO:0000259" key="8">
    <source>
        <dbReference type="Pfam" id="PF04864"/>
    </source>
</evidence>
<dbReference type="PANTHER" id="PTHR43795:SF20">
    <property type="entry name" value="TRYPTOPHAN AMINOTRANSFERASE-RELATED PROTEIN 3"/>
    <property type="match status" value="1"/>
</dbReference>
<comment type="cofactor">
    <cofactor evidence="1">
        <name>pyridoxal 5'-phosphate</name>
        <dbReference type="ChEBI" id="CHEBI:597326"/>
    </cofactor>
</comment>
<keyword evidence="6" id="KW-0812">Transmembrane</keyword>
<evidence type="ECO:0000313" key="9">
    <source>
        <dbReference type="EMBL" id="KAE8056183.1"/>
    </source>
</evidence>
<evidence type="ECO:0000259" key="7">
    <source>
        <dbReference type="Pfam" id="PF04863"/>
    </source>
</evidence>
<keyword evidence="4" id="KW-0032">Aminotransferase</keyword>
<sequence>MANKAHVSVYVASLACSTVLNLFFFINLYVGGDWKLSWSKKAAAEAEAVAAISCSGHGRAYLDGLVLNGKEPICECNSCYGGPDCSLFLPACPANADGGDPFFLEPFWMQHATSSALVVAGWHRMGYSYSDYSFISQELESHIRTLHSVVGNAVTAGRYIVFGAGSTQLLNAAVSALSPDNSSSPARVVALFPYYPVYKTQTELFQSKNYTFEGDASLWENSTGNATMNFIEFVTSPNNPDGQLRKAVLHGHPNAKAIYDRAYYWPHFSPIPTPADEDVMIFTISKFTGHAGARFGWAIIKDEAVYERMTTYMSLNTFGVSRDSQLRALKLLKVVLEDEAREIFEFGYKIMRDRWEKLSKTLSTSKRFSLQKLAPQFCSFSQKVKAPSPAYAWLKCEREEDRDCYSVLEAAGITGREGGLFGAEHRYVRLSLIRSQDDFDLLLHRLTKISGEEGAKPGQFNVINIS</sequence>
<dbReference type="Gene3D" id="3.90.1150.10">
    <property type="entry name" value="Aspartate Aminotransferase, domain 1"/>
    <property type="match status" value="1"/>
</dbReference>
<dbReference type="GO" id="GO:0016846">
    <property type="term" value="F:carbon-sulfur lyase activity"/>
    <property type="evidence" value="ECO:0007669"/>
    <property type="project" value="InterPro"/>
</dbReference>
<evidence type="ECO:0000256" key="5">
    <source>
        <dbReference type="ARBA" id="ARBA00022898"/>
    </source>
</evidence>
<evidence type="ECO:0000256" key="2">
    <source>
        <dbReference type="ARBA" id="ARBA00006312"/>
    </source>
</evidence>
<dbReference type="Pfam" id="PF04863">
    <property type="entry name" value="EGF_alliinase"/>
    <property type="match status" value="1"/>
</dbReference>
<evidence type="ECO:0000256" key="3">
    <source>
        <dbReference type="ARBA" id="ARBA00011738"/>
    </source>
</evidence>
<feature type="domain" description="Alliinase EGF-like" evidence="7">
    <location>
        <begin position="37"/>
        <end position="92"/>
    </location>
</feature>
<dbReference type="CDD" id="cd00609">
    <property type="entry name" value="AAT_like"/>
    <property type="match status" value="1"/>
</dbReference>
<feature type="transmembrane region" description="Helical" evidence="6">
    <location>
        <begin position="7"/>
        <end position="30"/>
    </location>
</feature>
<dbReference type="InterPro" id="IPR037029">
    <property type="entry name" value="Alliinase_N_sf"/>
</dbReference>
<organism evidence="9 10">
    <name type="scientific">Carpinus fangiana</name>
    <dbReference type="NCBI Taxonomy" id="176857"/>
    <lineage>
        <taxon>Eukaryota</taxon>
        <taxon>Viridiplantae</taxon>
        <taxon>Streptophyta</taxon>
        <taxon>Embryophyta</taxon>
        <taxon>Tracheophyta</taxon>
        <taxon>Spermatophyta</taxon>
        <taxon>Magnoliopsida</taxon>
        <taxon>eudicotyledons</taxon>
        <taxon>Gunneridae</taxon>
        <taxon>Pentapetalae</taxon>
        <taxon>rosids</taxon>
        <taxon>fabids</taxon>
        <taxon>Fagales</taxon>
        <taxon>Betulaceae</taxon>
        <taxon>Carpinus</taxon>
    </lineage>
</organism>
<dbReference type="SUPFAM" id="SSF53383">
    <property type="entry name" value="PLP-dependent transferases"/>
    <property type="match status" value="1"/>
</dbReference>
<evidence type="ECO:0008006" key="11">
    <source>
        <dbReference type="Google" id="ProtNLM"/>
    </source>
</evidence>
<dbReference type="GO" id="GO:0008483">
    <property type="term" value="F:transaminase activity"/>
    <property type="evidence" value="ECO:0007669"/>
    <property type="project" value="UniProtKB-KW"/>
</dbReference>
<comment type="similarity">
    <text evidence="2">Belongs to the alliinase family.</text>
</comment>
<dbReference type="Gene3D" id="2.10.25.30">
    <property type="entry name" value="EGF-like, alliinase"/>
    <property type="match status" value="1"/>
</dbReference>
<dbReference type="OrthoDB" id="2020362at2759"/>
<dbReference type="InterPro" id="IPR015422">
    <property type="entry name" value="PyrdxlP-dep_Trfase_small"/>
</dbReference>
<proteinExistence type="inferred from homology"/>
<dbReference type="AlphaFoldDB" id="A0A5N6R6Z1"/>
<feature type="domain" description="Alliinase C-terminal" evidence="8">
    <location>
        <begin position="94"/>
        <end position="449"/>
    </location>
</feature>